<evidence type="ECO:0000256" key="1">
    <source>
        <dbReference type="SAM" id="Phobius"/>
    </source>
</evidence>
<dbReference type="OrthoDB" id="239825at2"/>
<reference evidence="2 3" key="1">
    <citation type="submission" date="2019-02" db="EMBL/GenBank/DDBJ databases">
        <title>Deep-cultivation of Planctomycetes and their phenomic and genomic characterization uncovers novel biology.</title>
        <authorList>
            <person name="Wiegand S."/>
            <person name="Jogler M."/>
            <person name="Boedeker C."/>
            <person name="Pinto D."/>
            <person name="Vollmers J."/>
            <person name="Rivas-Marin E."/>
            <person name="Kohn T."/>
            <person name="Peeters S.H."/>
            <person name="Heuer A."/>
            <person name="Rast P."/>
            <person name="Oberbeckmann S."/>
            <person name="Bunk B."/>
            <person name="Jeske O."/>
            <person name="Meyerdierks A."/>
            <person name="Storesund J.E."/>
            <person name="Kallscheuer N."/>
            <person name="Luecker S."/>
            <person name="Lage O.M."/>
            <person name="Pohl T."/>
            <person name="Merkel B.J."/>
            <person name="Hornburger P."/>
            <person name="Mueller R.-W."/>
            <person name="Bruemmer F."/>
            <person name="Labrenz M."/>
            <person name="Spormann A.M."/>
            <person name="Op Den Camp H."/>
            <person name="Overmann J."/>
            <person name="Amann R."/>
            <person name="Jetten M.S.M."/>
            <person name="Mascher T."/>
            <person name="Medema M.H."/>
            <person name="Devos D.P."/>
            <person name="Kaster A.-K."/>
            <person name="Ovreas L."/>
            <person name="Rohde M."/>
            <person name="Galperin M.Y."/>
            <person name="Jogler C."/>
        </authorList>
    </citation>
    <scope>NUCLEOTIDE SEQUENCE [LARGE SCALE GENOMIC DNA]</scope>
    <source>
        <strain evidence="2 3">Pla108</strain>
    </source>
</reference>
<proteinExistence type="predicted"/>
<dbReference type="Proteomes" id="UP000317421">
    <property type="component" value="Unassembled WGS sequence"/>
</dbReference>
<protein>
    <submittedName>
        <fullName evidence="2">Uncharacterized protein</fullName>
    </submittedName>
</protein>
<comment type="caution">
    <text evidence="2">The sequence shown here is derived from an EMBL/GenBank/DDBJ whole genome shotgun (WGS) entry which is preliminary data.</text>
</comment>
<keyword evidence="1" id="KW-1133">Transmembrane helix</keyword>
<dbReference type="EMBL" id="SJPR01000001">
    <property type="protein sequence ID" value="TWU00301.1"/>
    <property type="molecule type" value="Genomic_DNA"/>
</dbReference>
<sequence length="510" mass="54622">MLAGLVLVIGLMSRLEQPETHRAIGRALGEPAATALPAAASEAPPLVTAETFSEVRDNAPFRSDEQPAWFASLAAVAEHEAAELASQSAGLVGYAALTSQPDAYRGRVVTVAGRALRVEAVEPAANDLGVTELWRVTLEPVGGEVWPITVYTLEEPADATEPYDASAVGVFYKKLSYRWAEGVGSTPVIVARRLETTLTMPAVEPDAVKPNAATPPTDEVAFGAPAAGSMGAALLAELGFDVELFAKVVDQQRLRSEESEAFYALLGAVEATPASQLARLARTGLDDYVARHRRAAGDTVRDRWVIRSLETEQAQRRYSVTPLFGEGAAERGELVVFDAIVRRAVRVDASASDAAARRGIDHYFELEAFTEDSQNLPIVFVVRELPAGFPVGDAIRQPARLAGFFFKQWAYRSRTRTERGNDRRQFAPLLVGRAPIPLALPDAATIRPGTAIGLAATVALVAVAAALWRLSRRDKAYESATLARYRSAGDAAAHDFDRLNDLADPPGAGA</sequence>
<organism evidence="2 3">
    <name type="scientific">Botrimarina colliarenosi</name>
    <dbReference type="NCBI Taxonomy" id="2528001"/>
    <lineage>
        <taxon>Bacteria</taxon>
        <taxon>Pseudomonadati</taxon>
        <taxon>Planctomycetota</taxon>
        <taxon>Planctomycetia</taxon>
        <taxon>Pirellulales</taxon>
        <taxon>Lacipirellulaceae</taxon>
        <taxon>Botrimarina</taxon>
    </lineage>
</organism>
<keyword evidence="1" id="KW-0472">Membrane</keyword>
<keyword evidence="1" id="KW-0812">Transmembrane</keyword>
<dbReference type="AlphaFoldDB" id="A0A5C6ALL7"/>
<evidence type="ECO:0000313" key="2">
    <source>
        <dbReference type="EMBL" id="TWU00301.1"/>
    </source>
</evidence>
<evidence type="ECO:0000313" key="3">
    <source>
        <dbReference type="Proteomes" id="UP000317421"/>
    </source>
</evidence>
<keyword evidence="3" id="KW-1185">Reference proteome</keyword>
<gene>
    <name evidence="2" type="ORF">Pla108_12500</name>
</gene>
<feature type="transmembrane region" description="Helical" evidence="1">
    <location>
        <begin position="451"/>
        <end position="470"/>
    </location>
</feature>
<accession>A0A5C6ALL7</accession>
<name>A0A5C6ALL7_9BACT</name>